<dbReference type="InterPro" id="IPR006094">
    <property type="entry name" value="Oxid_FAD_bind_N"/>
</dbReference>
<gene>
    <name evidence="14" type="ORF">KUCA_T00000340001</name>
</gene>
<dbReference type="GeneID" id="34517783"/>
<name>W6MG20_9ASCO</name>
<evidence type="ECO:0000256" key="8">
    <source>
        <dbReference type="ARBA" id="ARBA00023128"/>
    </source>
</evidence>
<dbReference type="GO" id="GO:0005739">
    <property type="term" value="C:mitochondrion"/>
    <property type="evidence" value="ECO:0007669"/>
    <property type="project" value="UniProtKB-SubCell"/>
</dbReference>
<comment type="subcellular location">
    <subcellularLocation>
        <location evidence="2">Mitochondrion</location>
    </subcellularLocation>
</comment>
<dbReference type="InterPro" id="IPR004113">
    <property type="entry name" value="FAD-bd_oxidored_4_C"/>
</dbReference>
<evidence type="ECO:0000256" key="11">
    <source>
        <dbReference type="ARBA" id="ARBA00083446"/>
    </source>
</evidence>
<dbReference type="InterPro" id="IPR036318">
    <property type="entry name" value="FAD-bd_PCMH-like_sf"/>
</dbReference>
<evidence type="ECO:0000256" key="3">
    <source>
        <dbReference type="ARBA" id="ARBA00008000"/>
    </source>
</evidence>
<dbReference type="Proteomes" id="UP000019384">
    <property type="component" value="Unassembled WGS sequence"/>
</dbReference>
<dbReference type="AlphaFoldDB" id="W6MG20"/>
<comment type="cofactor">
    <cofactor evidence="1">
        <name>FAD</name>
        <dbReference type="ChEBI" id="CHEBI:57692"/>
    </cofactor>
</comment>
<reference evidence="14" key="1">
    <citation type="submission" date="2013-12" db="EMBL/GenBank/DDBJ databases">
        <authorList>
            <person name="Genoscope - CEA"/>
        </authorList>
    </citation>
    <scope>NUCLEOTIDE SEQUENCE</scope>
    <source>
        <strain evidence="14">CBS 1993</strain>
    </source>
</reference>
<dbReference type="RefSeq" id="XP_022456395.1">
    <property type="nucleotide sequence ID" value="XM_022604870.1"/>
</dbReference>
<comment type="similarity">
    <text evidence="3">Belongs to the FAD-binding oxidoreductase/transferase type 4 family.</text>
</comment>
<evidence type="ECO:0000256" key="12">
    <source>
        <dbReference type="SAM" id="MobiDB-lite"/>
    </source>
</evidence>
<keyword evidence="15" id="KW-1185">Reference proteome</keyword>
<dbReference type="InterPro" id="IPR016164">
    <property type="entry name" value="FAD-linked_Oxase-like_C"/>
</dbReference>
<feature type="domain" description="FAD-binding PCMH-type" evidence="13">
    <location>
        <begin position="147"/>
        <end position="324"/>
    </location>
</feature>
<dbReference type="InterPro" id="IPR016166">
    <property type="entry name" value="FAD-bd_PCMH"/>
</dbReference>
<dbReference type="Gene3D" id="1.10.45.10">
    <property type="entry name" value="Vanillyl-alcohol Oxidase, Chain A, domain 4"/>
    <property type="match status" value="1"/>
</dbReference>
<dbReference type="InterPro" id="IPR016171">
    <property type="entry name" value="Vanillyl_alc_oxidase_C-sub2"/>
</dbReference>
<dbReference type="PANTHER" id="PTHR11748">
    <property type="entry name" value="D-LACTATE DEHYDROGENASE"/>
    <property type="match status" value="1"/>
</dbReference>
<dbReference type="Gene3D" id="3.30.465.10">
    <property type="match status" value="1"/>
</dbReference>
<dbReference type="HOGENOM" id="CLU_017779_3_0_1"/>
<dbReference type="PROSITE" id="PS51387">
    <property type="entry name" value="FAD_PCMH"/>
    <property type="match status" value="1"/>
</dbReference>
<dbReference type="SUPFAM" id="SSF55103">
    <property type="entry name" value="FAD-linked oxidases, C-terminal domain"/>
    <property type="match status" value="1"/>
</dbReference>
<dbReference type="EC" id="1.1.2.4" evidence="9"/>
<evidence type="ECO:0000256" key="10">
    <source>
        <dbReference type="ARBA" id="ARBA00051436"/>
    </source>
</evidence>
<dbReference type="PANTHER" id="PTHR11748:SF111">
    <property type="entry name" value="D-LACTATE DEHYDROGENASE, MITOCHONDRIAL-RELATED"/>
    <property type="match status" value="1"/>
</dbReference>
<sequence>MLMRSSRRLATRLPLVKSVQKSLTLSQTRTLASAAPQPESDKSESSGKSSTPFSITPAGIAVSLALFGVGGYLGYSRAYASPPTFLYPETSTTPLEDLEPPKYASDAEFDRAIEEIAGLLGAEHVSRDQPDLQSHADSEYNCHHAKPDEVPRVIVFPGTTEEVSTVMKVCHKYRVPVIPYSGGTSLEGQYISTRKGLTLDFSRMDAILEFNKGDLDITLQPGVGWQDLDEFLKPHGLLFGPDPGPGAQIGGMVATSCSGTNAFRYGTMKENVLSLEVVLADGSIIKTRRRPRKTAAGYNLTSLFIGSEGSLGIVTKATLKLNPRPAAESIAVIAFDKVEEATGAVQDFIRSGVSLNAVELLNAKTVYCVNESKQLSQKLDEKPTLFIKVGGPSQVFVDETVKIVKRISKDHNVQNFRFATSETEKTELWAARKIFYWSTLKFGRETVSPDVNVWTTDVAVPISQLATLVKECEEDIEKSGILGTIIGHVGDGNFHTLLVYTPEQAQIAMDLVQRQVYRGLEVGGTCTGEHAVGYGKRTFLEKELGDTTISTMRKVKMGLDPLRLLNPDKIFKIDPNDKEH</sequence>
<dbReference type="Pfam" id="PF01565">
    <property type="entry name" value="FAD_binding_4"/>
    <property type="match status" value="1"/>
</dbReference>
<evidence type="ECO:0000256" key="7">
    <source>
        <dbReference type="ARBA" id="ARBA00023002"/>
    </source>
</evidence>
<dbReference type="OrthoDB" id="7786253at2759"/>
<dbReference type="SUPFAM" id="SSF56176">
    <property type="entry name" value="FAD-binding/transporter-associated domain-like"/>
    <property type="match status" value="1"/>
</dbReference>
<evidence type="ECO:0000313" key="15">
    <source>
        <dbReference type="Proteomes" id="UP000019384"/>
    </source>
</evidence>
<dbReference type="GO" id="GO:0071949">
    <property type="term" value="F:FAD binding"/>
    <property type="evidence" value="ECO:0007669"/>
    <property type="project" value="InterPro"/>
</dbReference>
<evidence type="ECO:0000259" key="13">
    <source>
        <dbReference type="PROSITE" id="PS51387"/>
    </source>
</evidence>
<evidence type="ECO:0000256" key="5">
    <source>
        <dbReference type="ARBA" id="ARBA00022827"/>
    </source>
</evidence>
<evidence type="ECO:0000256" key="2">
    <source>
        <dbReference type="ARBA" id="ARBA00004173"/>
    </source>
</evidence>
<proteinExistence type="inferred from homology"/>
<dbReference type="GO" id="GO:0004458">
    <property type="term" value="F:D-lactate dehydrogenase (cytochrome) activity"/>
    <property type="evidence" value="ECO:0007669"/>
    <property type="project" value="UniProtKB-EC"/>
</dbReference>
<protein>
    <recommendedName>
        <fullName evidence="9">D-lactate dehydrogenase (cytochrome)</fullName>
        <ecNumber evidence="9">1.1.2.4</ecNumber>
    </recommendedName>
    <alternativeName>
        <fullName evidence="11">D-lactate ferricytochrome C oxidoreductase</fullName>
    </alternativeName>
</protein>
<reference evidence="14" key="2">
    <citation type="submission" date="2014-02" db="EMBL/GenBank/DDBJ databases">
        <title>Complete DNA sequence of /Kuraishia capsulata/ illustrates novel genomic features among budding yeasts (/Saccharomycotina/).</title>
        <authorList>
            <person name="Morales L."/>
            <person name="Noel B."/>
            <person name="Porcel B."/>
            <person name="Marcet-Houben M."/>
            <person name="Hullo M-F."/>
            <person name="Sacerdot C."/>
            <person name="Tekaia F."/>
            <person name="Leh-Louis V."/>
            <person name="Despons L."/>
            <person name="Khanna V."/>
            <person name="Aury J-M."/>
            <person name="Barbe V."/>
            <person name="Couloux A."/>
            <person name="Labadie K."/>
            <person name="Pelletier E."/>
            <person name="Souciet J-L."/>
            <person name="Boekhout T."/>
            <person name="Gabaldon T."/>
            <person name="Wincker P."/>
            <person name="Dujon B."/>
        </authorList>
    </citation>
    <scope>NUCLEOTIDE SEQUENCE</scope>
    <source>
        <strain evidence="14">CBS 1993</strain>
    </source>
</reference>
<accession>W6MG20</accession>
<dbReference type="STRING" id="1382522.W6MG20"/>
<dbReference type="GO" id="GO:1903457">
    <property type="term" value="P:lactate catabolic process"/>
    <property type="evidence" value="ECO:0007669"/>
    <property type="project" value="TreeGrafter"/>
</dbReference>
<dbReference type="FunFam" id="1.10.45.10:FF:000001">
    <property type="entry name" value="D-lactate dehydrogenase mitochondrial"/>
    <property type="match status" value="1"/>
</dbReference>
<dbReference type="InterPro" id="IPR016169">
    <property type="entry name" value="FAD-bd_PCMH_sub2"/>
</dbReference>
<keyword evidence="8" id="KW-0496">Mitochondrion</keyword>
<dbReference type="FunFam" id="3.30.465.10:FF:000014">
    <property type="entry name" value="D-lactate dehydrogenase (Cytochrome), putative"/>
    <property type="match status" value="1"/>
</dbReference>
<dbReference type="Gene3D" id="3.30.70.2740">
    <property type="match status" value="1"/>
</dbReference>
<evidence type="ECO:0000256" key="6">
    <source>
        <dbReference type="ARBA" id="ARBA00022946"/>
    </source>
</evidence>
<dbReference type="FunFam" id="3.30.70.2740:FF:000001">
    <property type="entry name" value="D-lactate dehydrogenase mitochondrial"/>
    <property type="match status" value="1"/>
</dbReference>
<evidence type="ECO:0000256" key="1">
    <source>
        <dbReference type="ARBA" id="ARBA00001974"/>
    </source>
</evidence>
<evidence type="ECO:0000256" key="9">
    <source>
        <dbReference type="ARBA" id="ARBA00038897"/>
    </source>
</evidence>
<keyword evidence="4" id="KW-0285">Flavoprotein</keyword>
<evidence type="ECO:0000256" key="4">
    <source>
        <dbReference type="ARBA" id="ARBA00022630"/>
    </source>
</evidence>
<dbReference type="GO" id="GO:0008720">
    <property type="term" value="F:D-lactate dehydrogenase (NAD+) activity"/>
    <property type="evidence" value="ECO:0007669"/>
    <property type="project" value="TreeGrafter"/>
</dbReference>
<organism evidence="14 15">
    <name type="scientific">Kuraishia capsulata CBS 1993</name>
    <dbReference type="NCBI Taxonomy" id="1382522"/>
    <lineage>
        <taxon>Eukaryota</taxon>
        <taxon>Fungi</taxon>
        <taxon>Dikarya</taxon>
        <taxon>Ascomycota</taxon>
        <taxon>Saccharomycotina</taxon>
        <taxon>Pichiomycetes</taxon>
        <taxon>Pichiales</taxon>
        <taxon>Pichiaceae</taxon>
        <taxon>Kuraishia</taxon>
    </lineage>
</organism>
<feature type="region of interest" description="Disordered" evidence="12">
    <location>
        <begin position="27"/>
        <end position="52"/>
    </location>
</feature>
<keyword evidence="6" id="KW-0809">Transit peptide</keyword>
<keyword evidence="7" id="KW-0560">Oxidoreductase</keyword>
<comment type="catalytic activity">
    <reaction evidence="10">
        <text>(R)-lactate + 2 Fe(III)-[cytochrome c] = 2 Fe(II)-[cytochrome c] + pyruvate + 2 H(+)</text>
        <dbReference type="Rhea" id="RHEA:13521"/>
        <dbReference type="Rhea" id="RHEA-COMP:10350"/>
        <dbReference type="Rhea" id="RHEA-COMP:14399"/>
        <dbReference type="ChEBI" id="CHEBI:15361"/>
        <dbReference type="ChEBI" id="CHEBI:15378"/>
        <dbReference type="ChEBI" id="CHEBI:16004"/>
        <dbReference type="ChEBI" id="CHEBI:29033"/>
        <dbReference type="ChEBI" id="CHEBI:29034"/>
        <dbReference type="EC" id="1.1.2.4"/>
    </reaction>
</comment>
<evidence type="ECO:0000313" key="14">
    <source>
        <dbReference type="EMBL" id="CDK24378.1"/>
    </source>
</evidence>
<dbReference type="Pfam" id="PF02913">
    <property type="entry name" value="FAD-oxidase_C"/>
    <property type="match status" value="1"/>
</dbReference>
<keyword evidence="5" id="KW-0274">FAD</keyword>
<dbReference type="EMBL" id="HG793125">
    <property type="protein sequence ID" value="CDK24378.1"/>
    <property type="molecule type" value="Genomic_DNA"/>
</dbReference>